<dbReference type="GO" id="GO:0016020">
    <property type="term" value="C:membrane"/>
    <property type="evidence" value="ECO:0007669"/>
    <property type="project" value="UniProtKB-SubCell"/>
</dbReference>
<evidence type="ECO:0000256" key="2">
    <source>
        <dbReference type="ARBA" id="ARBA00006375"/>
    </source>
</evidence>
<keyword evidence="7 8" id="KW-0472">Membrane</keyword>
<reference evidence="10 11" key="1">
    <citation type="submission" date="2024-03" db="EMBL/GenBank/DDBJ databases">
        <title>The Acrasis kona genome and developmental transcriptomes reveal deep origins of eukaryotic multicellular pathways.</title>
        <authorList>
            <person name="Sheikh S."/>
            <person name="Fu C.-J."/>
            <person name="Brown M.W."/>
            <person name="Baldauf S.L."/>
        </authorList>
    </citation>
    <scope>NUCLEOTIDE SEQUENCE [LARGE SCALE GENOMIC DNA]</scope>
    <source>
        <strain evidence="10 11">ATCC MYA-3509</strain>
    </source>
</reference>
<comment type="caution">
    <text evidence="10">The sequence shown here is derived from an EMBL/GenBank/DDBJ whole genome shotgun (WGS) entry which is preliminary data.</text>
</comment>
<dbReference type="AlphaFoldDB" id="A0AAW2YLX3"/>
<keyword evidence="5" id="KW-0677">Repeat</keyword>
<keyword evidence="11" id="KW-1185">Reference proteome</keyword>
<dbReference type="PROSITE" id="PS50920">
    <property type="entry name" value="SOLCAR"/>
    <property type="match status" value="3"/>
</dbReference>
<dbReference type="InterPro" id="IPR002067">
    <property type="entry name" value="MCP"/>
</dbReference>
<gene>
    <name evidence="10" type="ORF">AKO1_015517</name>
</gene>
<keyword evidence="4 8" id="KW-0812">Transmembrane</keyword>
<dbReference type="InterPro" id="IPR023395">
    <property type="entry name" value="MCP_dom_sf"/>
</dbReference>
<dbReference type="GO" id="GO:0015215">
    <property type="term" value="F:nucleotide transmembrane transporter activity"/>
    <property type="evidence" value="ECO:0007669"/>
    <property type="project" value="UniProtKB-ARBA"/>
</dbReference>
<feature type="repeat" description="Solcar" evidence="8">
    <location>
        <begin position="196"/>
        <end position="295"/>
    </location>
</feature>
<evidence type="ECO:0000256" key="7">
    <source>
        <dbReference type="ARBA" id="ARBA00023136"/>
    </source>
</evidence>
<accession>A0AAW2YLX3</accession>
<comment type="subcellular location">
    <subcellularLocation>
        <location evidence="1">Membrane</location>
        <topology evidence="1">Multi-pass membrane protein</topology>
    </subcellularLocation>
</comment>
<evidence type="ECO:0000313" key="10">
    <source>
        <dbReference type="EMBL" id="KAL0477659.1"/>
    </source>
</evidence>
<dbReference type="InterPro" id="IPR044712">
    <property type="entry name" value="SLC25A32-like"/>
</dbReference>
<comment type="similarity">
    <text evidence="2 9">Belongs to the mitochondrial carrier (TC 2.A.29) family.</text>
</comment>
<keyword evidence="3 9" id="KW-0813">Transport</keyword>
<feature type="repeat" description="Solcar" evidence="8">
    <location>
        <begin position="4"/>
        <end position="92"/>
    </location>
</feature>
<protein>
    <submittedName>
        <fullName evidence="10">Nicotinamide adenine dinucleotide transporter</fullName>
    </submittedName>
</protein>
<evidence type="ECO:0000256" key="3">
    <source>
        <dbReference type="ARBA" id="ARBA00022448"/>
    </source>
</evidence>
<dbReference type="Pfam" id="PF00153">
    <property type="entry name" value="Mito_carr"/>
    <property type="match status" value="3"/>
</dbReference>
<dbReference type="PRINTS" id="PR00926">
    <property type="entry name" value="MITOCARRIER"/>
</dbReference>
<feature type="repeat" description="Solcar" evidence="8">
    <location>
        <begin position="101"/>
        <end position="186"/>
    </location>
</feature>
<evidence type="ECO:0000256" key="8">
    <source>
        <dbReference type="PROSITE-ProRule" id="PRU00282"/>
    </source>
</evidence>
<dbReference type="PANTHER" id="PTHR45683">
    <property type="entry name" value="MITOCHONDRIAL NICOTINAMIDE ADENINE DINUCLEOTIDE TRANSPORTER 1-RELATED-RELATED"/>
    <property type="match status" value="1"/>
</dbReference>
<evidence type="ECO:0000256" key="6">
    <source>
        <dbReference type="ARBA" id="ARBA00022989"/>
    </source>
</evidence>
<dbReference type="SUPFAM" id="SSF103506">
    <property type="entry name" value="Mitochondrial carrier"/>
    <property type="match status" value="1"/>
</dbReference>
<dbReference type="EMBL" id="JAOPGA020000208">
    <property type="protein sequence ID" value="KAL0477659.1"/>
    <property type="molecule type" value="Genomic_DNA"/>
</dbReference>
<dbReference type="InterPro" id="IPR018108">
    <property type="entry name" value="MCP_transmembrane"/>
</dbReference>
<keyword evidence="6" id="KW-1133">Transmembrane helix</keyword>
<proteinExistence type="inferred from homology"/>
<dbReference type="Gene3D" id="1.50.40.10">
    <property type="entry name" value="Mitochondrial carrier domain"/>
    <property type="match status" value="1"/>
</dbReference>
<evidence type="ECO:0000256" key="5">
    <source>
        <dbReference type="ARBA" id="ARBA00022737"/>
    </source>
</evidence>
<organism evidence="10 11">
    <name type="scientific">Acrasis kona</name>
    <dbReference type="NCBI Taxonomy" id="1008807"/>
    <lineage>
        <taxon>Eukaryota</taxon>
        <taxon>Discoba</taxon>
        <taxon>Heterolobosea</taxon>
        <taxon>Tetramitia</taxon>
        <taxon>Eutetramitia</taxon>
        <taxon>Acrasidae</taxon>
        <taxon>Acrasis</taxon>
    </lineage>
</organism>
<evidence type="ECO:0000313" key="11">
    <source>
        <dbReference type="Proteomes" id="UP001431209"/>
    </source>
</evidence>
<evidence type="ECO:0000256" key="1">
    <source>
        <dbReference type="ARBA" id="ARBA00004141"/>
    </source>
</evidence>
<evidence type="ECO:0000256" key="4">
    <source>
        <dbReference type="ARBA" id="ARBA00022692"/>
    </source>
</evidence>
<evidence type="ECO:0000256" key="9">
    <source>
        <dbReference type="RuleBase" id="RU000488"/>
    </source>
</evidence>
<name>A0AAW2YLX3_9EUKA</name>
<sequence length="300" mass="33333">MPLSDPTINTLSGASSGLIVSVVMSPLDVVKTRIQVHRLPKGVPGKPIYRTFYNLYQQEGIRAFYKGLTTTLLAYIPNWAIYFTAYQYAKTKCSQTFPNQNDNVINILSSVSAGAVCNILTAPLWTVRTRMQTQHGYDDYKNTFDAFKKISSNEGTKALFRGVVPSMFGLVHVGIQFPLYEYIKKQETVLTQSKELSASQVFVASASSKVIASVIAYPHEVVRSRLQDAGHAQKTQDGVVAKATFQPYKGFSDAVRTIWRQEGVRGFYQGMGTNLIRTVPSAVVTLSSYEFVKKLLSKID</sequence>
<dbReference type="Proteomes" id="UP001431209">
    <property type="component" value="Unassembled WGS sequence"/>
</dbReference>